<evidence type="ECO:0000259" key="3">
    <source>
        <dbReference type="PROSITE" id="PS50921"/>
    </source>
</evidence>
<dbReference type="Proteomes" id="UP001268819">
    <property type="component" value="Unassembled WGS sequence"/>
</dbReference>
<dbReference type="Pfam" id="PF03861">
    <property type="entry name" value="ANTAR"/>
    <property type="match status" value="1"/>
</dbReference>
<dbReference type="SMART" id="SM01012">
    <property type="entry name" value="ANTAR"/>
    <property type="match status" value="1"/>
</dbReference>
<proteinExistence type="predicted"/>
<name>A0ABU1PMI9_9PSEU</name>
<dbReference type="Pfam" id="PF13185">
    <property type="entry name" value="GAF_2"/>
    <property type="match status" value="1"/>
</dbReference>
<evidence type="ECO:0000313" key="4">
    <source>
        <dbReference type="EMBL" id="MDR6591878.1"/>
    </source>
</evidence>
<dbReference type="SMART" id="SM00065">
    <property type="entry name" value="GAF"/>
    <property type="match status" value="1"/>
</dbReference>
<sequence length="266" mass="28233">MVEVGRRHRGAAGEAGFVGGRWGGVGDDVVEGLVRRLGDVAGALGTLLLAPHEEEDLPAVLDRICREVPRAVPDADAVSVTLPGERGPETGAATDRLALELDLAQYRAGEGPCLEAARTGRVQRVIAAEVPGRWPAFGAEAGQSGVTGFLSVPLRTDEDRLGSLNLYGARSGFGKLDVALAEVCTTAVEAALRNARHYLRARGQVDQVRRALTSRAVIDQAKGIVMAVHRIGADEAFAMLVERSQQENVKVRDVAERFVDDVVRGG</sequence>
<accession>A0ABU1PMI9</accession>
<dbReference type="SUPFAM" id="SSF55781">
    <property type="entry name" value="GAF domain-like"/>
    <property type="match status" value="1"/>
</dbReference>
<gene>
    <name evidence="4" type="ORF">J2S66_000262</name>
</gene>
<keyword evidence="1" id="KW-0805">Transcription regulation</keyword>
<dbReference type="InterPro" id="IPR012074">
    <property type="entry name" value="GAF_ANTAR"/>
</dbReference>
<dbReference type="Gene3D" id="3.30.450.40">
    <property type="match status" value="1"/>
</dbReference>
<dbReference type="InterPro" id="IPR029016">
    <property type="entry name" value="GAF-like_dom_sf"/>
</dbReference>
<dbReference type="InterPro" id="IPR003018">
    <property type="entry name" value="GAF"/>
</dbReference>
<comment type="caution">
    <text evidence="4">The sequence shown here is derived from an EMBL/GenBank/DDBJ whole genome shotgun (WGS) entry which is preliminary data.</text>
</comment>
<dbReference type="PROSITE" id="PS50921">
    <property type="entry name" value="ANTAR"/>
    <property type="match status" value="1"/>
</dbReference>
<reference evidence="4 5" key="1">
    <citation type="submission" date="2023-07" db="EMBL/GenBank/DDBJ databases">
        <title>Sequencing the genomes of 1000 actinobacteria strains.</title>
        <authorList>
            <person name="Klenk H.-P."/>
        </authorList>
    </citation>
    <scope>NUCLEOTIDE SEQUENCE [LARGE SCALE GENOMIC DNA]</scope>
    <source>
        <strain evidence="4 5">DSM 43749</strain>
    </source>
</reference>
<dbReference type="InterPro" id="IPR036388">
    <property type="entry name" value="WH-like_DNA-bd_sf"/>
</dbReference>
<evidence type="ECO:0000256" key="2">
    <source>
        <dbReference type="ARBA" id="ARBA00023163"/>
    </source>
</evidence>
<evidence type="ECO:0000313" key="5">
    <source>
        <dbReference type="Proteomes" id="UP001268819"/>
    </source>
</evidence>
<dbReference type="InterPro" id="IPR005561">
    <property type="entry name" value="ANTAR"/>
</dbReference>
<protein>
    <submittedName>
        <fullName evidence="4">GAF domain-containing protein</fullName>
    </submittedName>
</protein>
<dbReference type="RefSeq" id="WP_310302687.1">
    <property type="nucleotide sequence ID" value="NZ_BAAAXB010000001.1"/>
</dbReference>
<keyword evidence="2" id="KW-0804">Transcription</keyword>
<organism evidence="4 5">
    <name type="scientific">Saccharothrix longispora</name>
    <dbReference type="NCBI Taxonomy" id="33920"/>
    <lineage>
        <taxon>Bacteria</taxon>
        <taxon>Bacillati</taxon>
        <taxon>Actinomycetota</taxon>
        <taxon>Actinomycetes</taxon>
        <taxon>Pseudonocardiales</taxon>
        <taxon>Pseudonocardiaceae</taxon>
        <taxon>Saccharothrix</taxon>
    </lineage>
</organism>
<evidence type="ECO:0000256" key="1">
    <source>
        <dbReference type="ARBA" id="ARBA00023015"/>
    </source>
</evidence>
<keyword evidence="5" id="KW-1185">Reference proteome</keyword>
<feature type="domain" description="ANTAR" evidence="3">
    <location>
        <begin position="198"/>
        <end position="259"/>
    </location>
</feature>
<dbReference type="PIRSF" id="PIRSF036625">
    <property type="entry name" value="GAF_ANTAR"/>
    <property type="match status" value="1"/>
</dbReference>
<dbReference type="Gene3D" id="1.10.10.10">
    <property type="entry name" value="Winged helix-like DNA-binding domain superfamily/Winged helix DNA-binding domain"/>
    <property type="match status" value="1"/>
</dbReference>
<dbReference type="EMBL" id="JAVDSG010000001">
    <property type="protein sequence ID" value="MDR6591878.1"/>
    <property type="molecule type" value="Genomic_DNA"/>
</dbReference>